<keyword evidence="7 9" id="KW-0378">Hydrolase</keyword>
<reference evidence="9 10" key="1">
    <citation type="journal article" date="2016" name="Nat. Commun.">
        <title>Thousands of microbial genomes shed light on interconnected biogeochemical processes in an aquifer system.</title>
        <authorList>
            <person name="Anantharaman K."/>
            <person name="Brown C.T."/>
            <person name="Hug L.A."/>
            <person name="Sharon I."/>
            <person name="Castelle C.J."/>
            <person name="Probst A.J."/>
            <person name="Thomas B.C."/>
            <person name="Singh A."/>
            <person name="Wilkins M.J."/>
            <person name="Karaoz U."/>
            <person name="Brodie E.L."/>
            <person name="Williams K.H."/>
            <person name="Hubbard S.S."/>
            <person name="Banfield J.F."/>
        </authorList>
    </citation>
    <scope>NUCLEOTIDE SEQUENCE [LARGE SCALE GENOMIC DNA]</scope>
</reference>
<dbReference type="InterPro" id="IPR003607">
    <property type="entry name" value="HD/PDEase_dom"/>
</dbReference>
<evidence type="ECO:0000313" key="9">
    <source>
        <dbReference type="EMBL" id="OGF10330.1"/>
    </source>
</evidence>
<dbReference type="Gene3D" id="1.10.3210.10">
    <property type="entry name" value="Hypothetical protein af1432"/>
    <property type="match status" value="1"/>
</dbReference>
<evidence type="ECO:0000256" key="2">
    <source>
        <dbReference type="ARBA" id="ARBA00001936"/>
    </source>
</evidence>
<dbReference type="Proteomes" id="UP000177230">
    <property type="component" value="Unassembled WGS sequence"/>
</dbReference>
<dbReference type="AlphaFoldDB" id="A0A1F5R799"/>
<keyword evidence="6" id="KW-0479">Metal-binding</keyword>
<dbReference type="PANTHER" id="PTHR11845">
    <property type="entry name" value="5'-DEOXYNUCLEOTIDASE HDDC2"/>
    <property type="match status" value="1"/>
</dbReference>
<dbReference type="GO" id="GO:0002953">
    <property type="term" value="F:5'-deoxynucleotidase activity"/>
    <property type="evidence" value="ECO:0007669"/>
    <property type="project" value="UniProtKB-EC"/>
</dbReference>
<dbReference type="SMART" id="SM00471">
    <property type="entry name" value="HDc"/>
    <property type="match status" value="1"/>
</dbReference>
<comment type="cofactor">
    <cofactor evidence="3">
        <name>Co(2+)</name>
        <dbReference type="ChEBI" id="CHEBI:48828"/>
    </cofactor>
</comment>
<dbReference type="InterPro" id="IPR039356">
    <property type="entry name" value="YfbR/HDDC2"/>
</dbReference>
<protein>
    <recommendedName>
        <fullName evidence="5">5'-deoxynucleotidase</fullName>
        <ecNumber evidence="5">3.1.3.89</ecNumber>
    </recommendedName>
</protein>
<evidence type="ECO:0000313" key="10">
    <source>
        <dbReference type="Proteomes" id="UP000177230"/>
    </source>
</evidence>
<evidence type="ECO:0000256" key="6">
    <source>
        <dbReference type="ARBA" id="ARBA00022723"/>
    </source>
</evidence>
<sequence>MADNKLQQQIEFIIEIDKLKSIFRRTKILDNSRYENDAEHSWHFAMMALILKEHANDPDIDILKVMKIGLIHDIVEIDAGDTFIYDDSLKEAKCKNEKAAAERIFGLLPPEQRDEMISLWEEYENQGTSEAKFAMALDRLGPVVQNCRSRGHSWKEHNVPAGKVMEINSRIGEGSKTLWDYAKGLIEDTIVKGYIK</sequence>
<comment type="subunit">
    <text evidence="4">Homodimer.</text>
</comment>
<dbReference type="Pfam" id="PF13023">
    <property type="entry name" value="HD_3"/>
    <property type="match status" value="1"/>
</dbReference>
<comment type="caution">
    <text evidence="9">The sequence shown here is derived from an EMBL/GenBank/DDBJ whole genome shotgun (WGS) entry which is preliminary data.</text>
</comment>
<organism evidence="9 10">
    <name type="scientific">Candidatus Edwardsbacteria bacterium GWF2_54_11</name>
    <dbReference type="NCBI Taxonomy" id="1817851"/>
    <lineage>
        <taxon>Bacteria</taxon>
        <taxon>Candidatus Edwardsiibacteriota</taxon>
    </lineage>
</organism>
<dbReference type="EMBL" id="MFFM01000039">
    <property type="protein sequence ID" value="OGF10330.1"/>
    <property type="molecule type" value="Genomic_DNA"/>
</dbReference>
<name>A0A1F5R799_9BACT</name>
<evidence type="ECO:0000259" key="8">
    <source>
        <dbReference type="SMART" id="SM00471"/>
    </source>
</evidence>
<proteinExistence type="predicted"/>
<gene>
    <name evidence="9" type="ORF">A2024_02250</name>
</gene>
<comment type="catalytic activity">
    <reaction evidence="1">
        <text>a 2'-deoxyribonucleoside 5'-phosphate + H2O = a 2'-deoxyribonucleoside + phosphate</text>
        <dbReference type="Rhea" id="RHEA:36167"/>
        <dbReference type="ChEBI" id="CHEBI:15377"/>
        <dbReference type="ChEBI" id="CHEBI:18274"/>
        <dbReference type="ChEBI" id="CHEBI:43474"/>
        <dbReference type="ChEBI" id="CHEBI:65317"/>
        <dbReference type="EC" id="3.1.3.89"/>
    </reaction>
</comment>
<dbReference type="PANTHER" id="PTHR11845:SF13">
    <property type="entry name" value="5'-DEOXYNUCLEOTIDASE HDDC2"/>
    <property type="match status" value="1"/>
</dbReference>
<dbReference type="InterPro" id="IPR006674">
    <property type="entry name" value="HD_domain"/>
</dbReference>
<evidence type="ECO:0000256" key="1">
    <source>
        <dbReference type="ARBA" id="ARBA00001638"/>
    </source>
</evidence>
<dbReference type="GO" id="GO:0046872">
    <property type="term" value="F:metal ion binding"/>
    <property type="evidence" value="ECO:0007669"/>
    <property type="project" value="UniProtKB-KW"/>
</dbReference>
<evidence type="ECO:0000256" key="4">
    <source>
        <dbReference type="ARBA" id="ARBA00011738"/>
    </source>
</evidence>
<dbReference type="CDD" id="cd00077">
    <property type="entry name" value="HDc"/>
    <property type="match status" value="1"/>
</dbReference>
<accession>A0A1F5R799</accession>
<evidence type="ECO:0000256" key="7">
    <source>
        <dbReference type="ARBA" id="ARBA00022801"/>
    </source>
</evidence>
<dbReference type="EC" id="3.1.3.89" evidence="5"/>
<evidence type="ECO:0000256" key="5">
    <source>
        <dbReference type="ARBA" id="ARBA00012964"/>
    </source>
</evidence>
<dbReference type="SUPFAM" id="SSF109604">
    <property type="entry name" value="HD-domain/PDEase-like"/>
    <property type="match status" value="1"/>
</dbReference>
<dbReference type="GO" id="GO:0005737">
    <property type="term" value="C:cytoplasm"/>
    <property type="evidence" value="ECO:0007669"/>
    <property type="project" value="TreeGrafter"/>
</dbReference>
<comment type="cofactor">
    <cofactor evidence="2">
        <name>Mn(2+)</name>
        <dbReference type="ChEBI" id="CHEBI:29035"/>
    </cofactor>
</comment>
<feature type="domain" description="HD/PDEase" evidence="8">
    <location>
        <begin position="33"/>
        <end position="152"/>
    </location>
</feature>
<evidence type="ECO:0000256" key="3">
    <source>
        <dbReference type="ARBA" id="ARBA00001941"/>
    </source>
</evidence>